<gene>
    <name evidence="1" type="ORF">NIASO_14115</name>
</gene>
<dbReference type="KEGG" id="nso:NIASO_14115"/>
<dbReference type="HOGENOM" id="CLU_3313460_0_0_10"/>
<organism evidence="1 2">
    <name type="scientific">Niabella soli DSM 19437</name>
    <dbReference type="NCBI Taxonomy" id="929713"/>
    <lineage>
        <taxon>Bacteria</taxon>
        <taxon>Pseudomonadati</taxon>
        <taxon>Bacteroidota</taxon>
        <taxon>Chitinophagia</taxon>
        <taxon>Chitinophagales</taxon>
        <taxon>Chitinophagaceae</taxon>
        <taxon>Niabella</taxon>
    </lineage>
</organism>
<proteinExistence type="predicted"/>
<accession>W0F8T8</accession>
<reference evidence="1 2" key="1">
    <citation type="submission" date="2013-12" db="EMBL/GenBank/DDBJ databases">
        <authorList>
            <consortium name="DOE Joint Genome Institute"/>
            <person name="Eisen J."/>
            <person name="Huntemann M."/>
            <person name="Han J."/>
            <person name="Chen A."/>
            <person name="Kyrpides N."/>
            <person name="Mavromatis K."/>
            <person name="Markowitz V."/>
            <person name="Palaniappan K."/>
            <person name="Ivanova N."/>
            <person name="Schaumberg A."/>
            <person name="Pati A."/>
            <person name="Liolios K."/>
            <person name="Nordberg H.P."/>
            <person name="Cantor M.N."/>
            <person name="Hua S.X."/>
            <person name="Woyke T."/>
        </authorList>
    </citation>
    <scope>NUCLEOTIDE SEQUENCE [LARGE SCALE GENOMIC DNA]</scope>
    <source>
        <strain evidence="2">DSM 19437</strain>
    </source>
</reference>
<evidence type="ECO:0000313" key="1">
    <source>
        <dbReference type="EMBL" id="AHF17781.1"/>
    </source>
</evidence>
<dbReference type="Proteomes" id="UP000003586">
    <property type="component" value="Chromosome"/>
</dbReference>
<evidence type="ECO:0000313" key="2">
    <source>
        <dbReference type="Proteomes" id="UP000003586"/>
    </source>
</evidence>
<dbReference type="AlphaFoldDB" id="W0F8T8"/>
<dbReference type="EMBL" id="CP007035">
    <property type="protein sequence ID" value="AHF17781.1"/>
    <property type="molecule type" value="Genomic_DNA"/>
</dbReference>
<name>W0F8T8_9BACT</name>
<keyword evidence="2" id="KW-1185">Reference proteome</keyword>
<sequence>MLIIYYYVFAVYRYVPVFSKLQKNRPGLMGAVLKSCHQH</sequence>
<protein>
    <submittedName>
        <fullName evidence="1">Uncharacterized protein</fullName>
    </submittedName>
</protein>